<dbReference type="GO" id="GO:0016787">
    <property type="term" value="F:hydrolase activity"/>
    <property type="evidence" value="ECO:0007669"/>
    <property type="project" value="UniProtKB-KW"/>
</dbReference>
<protein>
    <submittedName>
        <fullName evidence="3">Glycoside hydrolase family 79 protein</fullName>
    </submittedName>
</protein>
<evidence type="ECO:0000259" key="2">
    <source>
        <dbReference type="Pfam" id="PF16862"/>
    </source>
</evidence>
<dbReference type="InterPro" id="IPR017853">
    <property type="entry name" value="GH"/>
</dbReference>
<sequence>MAHQIMGLVIPALLQPYIGSGSCALGLHQNREVMLRSMMWGAHFVTLVAPIVLAIEVTIPLTAPSGAASLMGNLVSLSIEQDRWTDWVGTTEPNTFFNNVLDNFIQITNTPPFVRIGADSEDHTDFSYDVEYEEDIFPPSSTITPYPEATNITVGQGFYDIISHLPNGTQVHWGVNLREYNLTAAYLETVALMKAFSSPAVVEKNITLKFIEVGNEADLYYNNKGRNSSWNVQEYVSEWEDFAYNVSMAANLSKSSYTKLIGAAFAGSSHNNLSGFSPQAIFNLGILESPAGQLIETISQHHYSGSFCTGGGAVLQDLMTKSYIRGNISMYNPDIEAASAKGLNYILGETNSMSCHGAPNVSNTAGAALWLLDYTLYATQVGISRIHFHEGIGYKYNLIQPTTLNYSILDGSPIAPLAPHIQPAYYAAIIAAEAIGSSGTTQAVEIPIDENNVSGYAFFEHGTLSKAVFINTIAYFSGAGARNSTHIDVSFTGSGHAANRMSVKTLKIGYASDTTNLTWGGQTYETSDGRVSGPLIVDVLPVSSGVDLQETEAILVTFL</sequence>
<dbReference type="Pfam" id="PF16862">
    <property type="entry name" value="Glyco_hydro_79C"/>
    <property type="match status" value="1"/>
</dbReference>
<dbReference type="SUPFAM" id="SSF51445">
    <property type="entry name" value="(Trans)glycosidases"/>
    <property type="match status" value="1"/>
</dbReference>
<keyword evidence="3" id="KW-0378">Hydrolase</keyword>
<dbReference type="AlphaFoldDB" id="A0A9P7A2U1"/>
<dbReference type="PANTHER" id="PTHR36183:SF2">
    <property type="entry name" value="BETA-GLUCURONIDASE C-TERMINAL DOMAIN-CONTAINING PROTEIN"/>
    <property type="match status" value="1"/>
</dbReference>
<dbReference type="OrthoDB" id="2796951at2759"/>
<keyword evidence="1" id="KW-1133">Transmembrane helix</keyword>
<accession>A0A9P7A2U1</accession>
<dbReference type="Proteomes" id="UP000714275">
    <property type="component" value="Unassembled WGS sequence"/>
</dbReference>
<feature type="transmembrane region" description="Helical" evidence="1">
    <location>
        <begin position="6"/>
        <end position="27"/>
    </location>
</feature>
<organism evidence="3 4">
    <name type="scientific">Suillus placidus</name>
    <dbReference type="NCBI Taxonomy" id="48579"/>
    <lineage>
        <taxon>Eukaryota</taxon>
        <taxon>Fungi</taxon>
        <taxon>Dikarya</taxon>
        <taxon>Basidiomycota</taxon>
        <taxon>Agaricomycotina</taxon>
        <taxon>Agaricomycetes</taxon>
        <taxon>Agaricomycetidae</taxon>
        <taxon>Boletales</taxon>
        <taxon>Suillineae</taxon>
        <taxon>Suillaceae</taxon>
        <taxon>Suillus</taxon>
    </lineage>
</organism>
<feature type="domain" description="Beta-glucuronidase C-terminal" evidence="2">
    <location>
        <begin position="455"/>
        <end position="555"/>
    </location>
</feature>
<keyword evidence="1" id="KW-0472">Membrane</keyword>
<dbReference type="Gene3D" id="3.20.20.80">
    <property type="entry name" value="Glycosidases"/>
    <property type="match status" value="1"/>
</dbReference>
<proteinExistence type="predicted"/>
<name>A0A9P7A2U1_9AGAM</name>
<reference evidence="3" key="1">
    <citation type="journal article" date="2020" name="New Phytol.">
        <title>Comparative genomics reveals dynamic genome evolution in host specialist ectomycorrhizal fungi.</title>
        <authorList>
            <person name="Lofgren L.A."/>
            <person name="Nguyen N.H."/>
            <person name="Vilgalys R."/>
            <person name="Ruytinx J."/>
            <person name="Liao H.L."/>
            <person name="Branco S."/>
            <person name="Kuo A."/>
            <person name="LaButti K."/>
            <person name="Lipzen A."/>
            <person name="Andreopoulos W."/>
            <person name="Pangilinan J."/>
            <person name="Riley R."/>
            <person name="Hundley H."/>
            <person name="Na H."/>
            <person name="Barry K."/>
            <person name="Grigoriev I.V."/>
            <person name="Stajich J.E."/>
            <person name="Kennedy P.G."/>
        </authorList>
    </citation>
    <scope>NUCLEOTIDE SEQUENCE</scope>
    <source>
        <strain evidence="3">DOB743</strain>
    </source>
</reference>
<evidence type="ECO:0000313" key="4">
    <source>
        <dbReference type="Proteomes" id="UP000714275"/>
    </source>
</evidence>
<comment type="caution">
    <text evidence="3">The sequence shown here is derived from an EMBL/GenBank/DDBJ whole genome shotgun (WGS) entry which is preliminary data.</text>
</comment>
<dbReference type="EMBL" id="JABBWD010000005">
    <property type="protein sequence ID" value="KAG1781414.1"/>
    <property type="molecule type" value="Genomic_DNA"/>
</dbReference>
<gene>
    <name evidence="3" type="ORF">EV702DRAFT_1071052</name>
</gene>
<dbReference type="InterPro" id="IPR031728">
    <property type="entry name" value="GlcAase_C"/>
</dbReference>
<dbReference type="InterPro" id="IPR052974">
    <property type="entry name" value="GH79_Enzymes"/>
</dbReference>
<evidence type="ECO:0000313" key="3">
    <source>
        <dbReference type="EMBL" id="KAG1781414.1"/>
    </source>
</evidence>
<keyword evidence="1" id="KW-0812">Transmembrane</keyword>
<dbReference type="PANTHER" id="PTHR36183">
    <property type="entry name" value="BETA-GLUCURONIDASE"/>
    <property type="match status" value="1"/>
</dbReference>
<evidence type="ECO:0000256" key="1">
    <source>
        <dbReference type="SAM" id="Phobius"/>
    </source>
</evidence>
<feature type="transmembrane region" description="Helical" evidence="1">
    <location>
        <begin position="39"/>
        <end position="61"/>
    </location>
</feature>
<keyword evidence="4" id="KW-1185">Reference proteome</keyword>